<dbReference type="AlphaFoldDB" id="X6P1S3"/>
<dbReference type="EMBL" id="ASPP01004535">
    <property type="protein sequence ID" value="ETO32014.1"/>
    <property type="molecule type" value="Genomic_DNA"/>
</dbReference>
<accession>X6P1S3</accession>
<evidence type="ECO:0000313" key="2">
    <source>
        <dbReference type="EMBL" id="ETO32014.1"/>
    </source>
</evidence>
<comment type="caution">
    <text evidence="2">The sequence shown here is derived from an EMBL/GenBank/DDBJ whole genome shotgun (WGS) entry which is preliminary data.</text>
</comment>
<sequence>MKKYFVNAEVNDDDDEDGDKDNKVEHGCAKLSNEKLIEIKLDSWNSNTIDGTVRVKNYFKVVEQLYDLSIVLEKNKNKYLISVGFYFDVGKQTDNNNDNDLRNRSESLKYDPPIEIIQSQQSHNLRQWRQQVFFFVLFLLCNICLKLKNMYQLREEVFSSNEVQLPPFNRFRKWKPEQRVTATTKGKKANTALDNECRLTREKKRTLKFGKIENTINCKRYERRERNSIELDEKYIKVSMSNLDGSTFARKHVIKTVIDENDIPKYSIEIEQCDVMDT</sequence>
<proteinExistence type="predicted"/>
<keyword evidence="3" id="KW-1185">Reference proteome</keyword>
<feature type="compositionally biased region" description="Acidic residues" evidence="1">
    <location>
        <begin position="10"/>
        <end position="19"/>
    </location>
</feature>
<reference evidence="2 3" key="1">
    <citation type="journal article" date="2013" name="Curr. Biol.">
        <title>The Genome of the Foraminiferan Reticulomyxa filosa.</title>
        <authorList>
            <person name="Glockner G."/>
            <person name="Hulsmann N."/>
            <person name="Schleicher M."/>
            <person name="Noegel A.A."/>
            <person name="Eichinger L."/>
            <person name="Gallinger C."/>
            <person name="Pawlowski J."/>
            <person name="Sierra R."/>
            <person name="Euteneuer U."/>
            <person name="Pillet L."/>
            <person name="Moustafa A."/>
            <person name="Platzer M."/>
            <person name="Groth M."/>
            <person name="Szafranski K."/>
            <person name="Schliwa M."/>
        </authorList>
    </citation>
    <scope>NUCLEOTIDE SEQUENCE [LARGE SCALE GENOMIC DNA]</scope>
</reference>
<organism evidence="2 3">
    <name type="scientific">Reticulomyxa filosa</name>
    <dbReference type="NCBI Taxonomy" id="46433"/>
    <lineage>
        <taxon>Eukaryota</taxon>
        <taxon>Sar</taxon>
        <taxon>Rhizaria</taxon>
        <taxon>Retaria</taxon>
        <taxon>Foraminifera</taxon>
        <taxon>Monothalamids</taxon>
        <taxon>Reticulomyxidae</taxon>
        <taxon>Reticulomyxa</taxon>
    </lineage>
</organism>
<gene>
    <name evidence="2" type="ORF">RFI_05103</name>
</gene>
<protein>
    <submittedName>
        <fullName evidence="2">Uncharacterized protein</fullName>
    </submittedName>
</protein>
<evidence type="ECO:0000256" key="1">
    <source>
        <dbReference type="SAM" id="MobiDB-lite"/>
    </source>
</evidence>
<dbReference type="Proteomes" id="UP000023152">
    <property type="component" value="Unassembled WGS sequence"/>
</dbReference>
<feature type="region of interest" description="Disordered" evidence="1">
    <location>
        <begin position="1"/>
        <end position="25"/>
    </location>
</feature>
<evidence type="ECO:0000313" key="3">
    <source>
        <dbReference type="Proteomes" id="UP000023152"/>
    </source>
</evidence>
<name>X6P1S3_RETFI</name>